<gene>
    <name evidence="1" type="ORF">LSAA_3029</name>
</gene>
<evidence type="ECO:0000313" key="2">
    <source>
        <dbReference type="Proteomes" id="UP000675881"/>
    </source>
</evidence>
<evidence type="ECO:0000313" key="1">
    <source>
        <dbReference type="EMBL" id="CAF2808284.1"/>
    </source>
</evidence>
<protein>
    <submittedName>
        <fullName evidence="1">(salmon louse) hypothetical protein</fullName>
    </submittedName>
</protein>
<proteinExistence type="predicted"/>
<dbReference type="Proteomes" id="UP000675881">
    <property type="component" value="Chromosome 11"/>
</dbReference>
<reference evidence="1" key="1">
    <citation type="submission" date="2021-02" db="EMBL/GenBank/DDBJ databases">
        <authorList>
            <person name="Bekaert M."/>
        </authorList>
    </citation>
    <scope>NUCLEOTIDE SEQUENCE</scope>
    <source>
        <strain evidence="1">IoA-00</strain>
    </source>
</reference>
<organism evidence="1 2">
    <name type="scientific">Lepeophtheirus salmonis</name>
    <name type="common">Salmon louse</name>
    <name type="synonym">Caligus salmonis</name>
    <dbReference type="NCBI Taxonomy" id="72036"/>
    <lineage>
        <taxon>Eukaryota</taxon>
        <taxon>Metazoa</taxon>
        <taxon>Ecdysozoa</taxon>
        <taxon>Arthropoda</taxon>
        <taxon>Crustacea</taxon>
        <taxon>Multicrustacea</taxon>
        <taxon>Hexanauplia</taxon>
        <taxon>Copepoda</taxon>
        <taxon>Siphonostomatoida</taxon>
        <taxon>Caligidae</taxon>
        <taxon>Lepeophtheirus</taxon>
    </lineage>
</organism>
<accession>A0A7R8H1F1</accession>
<keyword evidence="2" id="KW-1185">Reference proteome</keyword>
<dbReference type="PANTHER" id="PTHR45913">
    <property type="entry name" value="EPM2A-INTERACTING PROTEIN 1"/>
    <property type="match status" value="1"/>
</dbReference>
<dbReference type="AlphaFoldDB" id="A0A7R8H1F1"/>
<name>A0A7R8H1F1_LEPSM</name>
<dbReference type="OrthoDB" id="10068674at2759"/>
<dbReference type="EMBL" id="HG994590">
    <property type="protein sequence ID" value="CAF2808284.1"/>
    <property type="molecule type" value="Genomic_DNA"/>
</dbReference>
<sequence>MKPGRLELYLKANHSGYVNSDLSYFKSLKENFIKRPTIKYLLTKQAVSVGRTLEPSYEISLVIAKCGKNDTIGEDLINPSISVFLKTVIEKVDKVVKAMPLSNNTITRRIDEMGKDIETQHIEKFKSRNFSLQMDESTLRDSEVVLLGYARYIDKE</sequence>
<dbReference type="PANTHER" id="PTHR45913:SF22">
    <property type="entry name" value="SCAN BOX DOMAIN-CONTAINING PROTEIN"/>
    <property type="match status" value="1"/>
</dbReference>